<dbReference type="InterPro" id="IPR001024">
    <property type="entry name" value="PLAT/LH2_dom"/>
</dbReference>
<dbReference type="InterPro" id="IPR029002">
    <property type="entry name" value="PLPC/GPLD1"/>
</dbReference>
<sequence length="419" mass="46772">MKFKKISKLLAVTLIFSSVSSFKAYAFQPASHCTLIENVKENLPQESIIKKSLETYPGIANWGSNALDLGYLQPGQALDRAPWADRYHYYKVGTFASEQLKMALASKDMKKIAFAAGWLSHITGDLACHGIFVNPECGVYLDNENTRPLHRELENNAEAIVWADIAKKPIEDYSKGIAPIFSNIEDIPFDLVNDVSQKVYGVSANLSEEKLQCKTLMIGLQTGIGYNYGDLQKSKELLSQNGRLERLKNAFIDAQNKCTSLLIEAEKGDYSKFSDRWNLDVGKSASPISSLTAVVETGNEFGNGTDDDIFLNIQLKNGTIKEWKLDKKNYNDFEQGDNDEYYLYINEIEFAPSDVDKVIVKKKGVSSSIAADWYLKAITVNVNGTDALKQNVDNWIKGTNAVKEFKVDWSSITNTSDAQ</sequence>
<accession>A0A7X0SFK7</accession>
<evidence type="ECO:0000259" key="3">
    <source>
        <dbReference type="PROSITE" id="PS50095"/>
    </source>
</evidence>
<feature type="domain" description="PLAT" evidence="3">
    <location>
        <begin position="289"/>
        <end position="410"/>
    </location>
</feature>
<dbReference type="Pfam" id="PF01477">
    <property type="entry name" value="PLAT"/>
    <property type="match status" value="1"/>
</dbReference>
<dbReference type="Pfam" id="PF00882">
    <property type="entry name" value="Zn_dep_PLPC"/>
    <property type="match status" value="1"/>
</dbReference>
<dbReference type="PROSITE" id="PS50095">
    <property type="entry name" value="PLAT"/>
    <property type="match status" value="1"/>
</dbReference>
<proteinExistence type="predicted"/>
<dbReference type="EMBL" id="JACKWY010000017">
    <property type="protein sequence ID" value="MBB6716629.1"/>
    <property type="molecule type" value="Genomic_DNA"/>
</dbReference>
<name>A0A7X0SFK7_9CLOT</name>
<evidence type="ECO:0000313" key="5">
    <source>
        <dbReference type="Proteomes" id="UP000585258"/>
    </source>
</evidence>
<keyword evidence="2" id="KW-0732">Signal</keyword>
<evidence type="ECO:0000256" key="1">
    <source>
        <dbReference type="PROSITE-ProRule" id="PRU00152"/>
    </source>
</evidence>
<dbReference type="RefSeq" id="WP_185165617.1">
    <property type="nucleotide sequence ID" value="NZ_JACKWY010000017.1"/>
</dbReference>
<comment type="caution">
    <text evidence="1">Lacks conserved residue(s) required for the propagation of feature annotation.</text>
</comment>
<dbReference type="Gene3D" id="2.60.60.20">
    <property type="entry name" value="PLAT/LH2 domain"/>
    <property type="match status" value="1"/>
</dbReference>
<dbReference type="AlphaFoldDB" id="A0A7X0SFK7"/>
<feature type="signal peptide" evidence="2">
    <location>
        <begin position="1"/>
        <end position="26"/>
    </location>
</feature>
<dbReference type="InterPro" id="IPR036392">
    <property type="entry name" value="PLAT/LH2_dom_sf"/>
</dbReference>
<feature type="chain" id="PRO_5030509313" evidence="2">
    <location>
        <begin position="27"/>
        <end position="419"/>
    </location>
</feature>
<evidence type="ECO:0000313" key="4">
    <source>
        <dbReference type="EMBL" id="MBB6716629.1"/>
    </source>
</evidence>
<comment type="caution">
    <text evidence="4">The sequence shown here is derived from an EMBL/GenBank/DDBJ whole genome shotgun (WGS) entry which is preliminary data.</text>
</comment>
<reference evidence="4 5" key="1">
    <citation type="submission" date="2020-08" db="EMBL/GenBank/DDBJ databases">
        <title>Clostridia isolated from Swiss meat.</title>
        <authorList>
            <person name="Wambui J."/>
            <person name="Stevens M.J.A."/>
            <person name="Stephan R."/>
        </authorList>
    </citation>
    <scope>NUCLEOTIDE SEQUENCE [LARGE SCALE GENOMIC DNA]</scope>
    <source>
        <strain evidence="4 5">CM001</strain>
    </source>
</reference>
<organism evidence="4 5">
    <name type="scientific">Clostridium gasigenes</name>
    <dbReference type="NCBI Taxonomy" id="94869"/>
    <lineage>
        <taxon>Bacteria</taxon>
        <taxon>Bacillati</taxon>
        <taxon>Bacillota</taxon>
        <taxon>Clostridia</taxon>
        <taxon>Eubacteriales</taxon>
        <taxon>Clostridiaceae</taxon>
        <taxon>Clostridium</taxon>
    </lineage>
</organism>
<dbReference type="Proteomes" id="UP000585258">
    <property type="component" value="Unassembled WGS sequence"/>
</dbReference>
<gene>
    <name evidence="4" type="ORF">H7E68_18250</name>
</gene>
<dbReference type="SUPFAM" id="SSF49723">
    <property type="entry name" value="Lipase/lipooxygenase domain (PLAT/LH2 domain)"/>
    <property type="match status" value="1"/>
</dbReference>
<evidence type="ECO:0000256" key="2">
    <source>
        <dbReference type="SAM" id="SignalP"/>
    </source>
</evidence>
<protein>
    <submittedName>
        <fullName evidence="4">Zinc dependent phospholipase C family protein</fullName>
    </submittedName>
</protein>